<sequence>MRGLHFFYAKIKEDSEMANKTFFTYDEQIEKLEKEKQLVISDPEFAKTTLQKLGYFSLIGGYKDLFKHKPSGNYLHGVTFEEITAFYYFDEELRTLFLKYILHVERQLKSMLSYYFCEKYGEQQTAYLTAGNYNYTRRNQSKINRLITTLSKTIALPSNYSYITHHATMYGNVPLWVATNALTFGQISKMYQYTTSDIRTKVSLNFANMSEVQLHQLIRILASCRNVCAHNERLYSFQVNEAIPDTVLHSKLQLPRKKGQYAIGKKDLFAVVIALRYLIDNQEFKQFKAELKQLIHSVRKNCPHISQELLFSKMGFPEKWEKIMCYKK</sequence>
<organism evidence="1 2">
    <name type="scientific">Roseburia intestinalis XB6B4</name>
    <dbReference type="NCBI Taxonomy" id="718255"/>
    <lineage>
        <taxon>Bacteria</taxon>
        <taxon>Bacillati</taxon>
        <taxon>Bacillota</taxon>
        <taxon>Clostridia</taxon>
        <taxon>Lachnospirales</taxon>
        <taxon>Lachnospiraceae</taxon>
        <taxon>Roseburia</taxon>
    </lineage>
</organism>
<reference evidence="1 2" key="1">
    <citation type="submission" date="2010-03" db="EMBL/GenBank/DDBJ databases">
        <title>The genome sequence of Roseburia intestinalis XB6B4.</title>
        <authorList>
            <consortium name="metaHIT consortium -- http://www.metahit.eu/"/>
            <person name="Pajon A."/>
            <person name="Turner K."/>
            <person name="Parkhill J."/>
            <person name="Bernalier A."/>
        </authorList>
    </citation>
    <scope>NUCLEOTIDE SEQUENCE [LARGE SCALE GENOMIC DNA]</scope>
    <source>
        <strain evidence="1 2">XB6B4</strain>
    </source>
</reference>
<dbReference type="InterPro" id="IPR017034">
    <property type="entry name" value="Abi_system_AbiD/AbiF"/>
</dbReference>
<dbReference type="KEGG" id="rix:RO1_02670"/>
<protein>
    <submittedName>
        <fullName evidence="1">Abortive infection bacteriophage resistance protein</fullName>
    </submittedName>
</protein>
<dbReference type="PIRSF" id="PIRSF034934">
    <property type="entry name" value="AbiF_AbiD"/>
    <property type="match status" value="1"/>
</dbReference>
<dbReference type="InterPro" id="IPR011664">
    <property type="entry name" value="Abi_system_AbiD/AbiF-like"/>
</dbReference>
<dbReference type="AlphaFoldDB" id="D4KUN0"/>
<proteinExistence type="predicted"/>
<reference evidence="1 2" key="2">
    <citation type="submission" date="2010-03" db="EMBL/GenBank/DDBJ databases">
        <authorList>
            <person name="Pajon A."/>
        </authorList>
    </citation>
    <scope>NUCLEOTIDE SEQUENCE [LARGE SCALE GENOMIC DNA]</scope>
    <source>
        <strain evidence="1 2">XB6B4</strain>
    </source>
</reference>
<dbReference type="HOGENOM" id="CLU_044962_0_2_9"/>
<evidence type="ECO:0000313" key="2">
    <source>
        <dbReference type="Proteomes" id="UP000008953"/>
    </source>
</evidence>
<dbReference type="Proteomes" id="UP000008953">
    <property type="component" value="Chromosome"/>
</dbReference>
<evidence type="ECO:0000313" key="1">
    <source>
        <dbReference type="EMBL" id="CBL11070.1"/>
    </source>
</evidence>
<accession>D4KUN0</accession>
<name>D4KUN0_9FIRM</name>
<gene>
    <name evidence="1" type="ORF">RO1_02670</name>
</gene>
<dbReference type="PATRIC" id="fig|718255.3.peg.181"/>
<dbReference type="Pfam" id="PF07751">
    <property type="entry name" value="Abi_2"/>
    <property type="match status" value="1"/>
</dbReference>
<dbReference type="EMBL" id="FP929050">
    <property type="protein sequence ID" value="CBL11070.1"/>
    <property type="molecule type" value="Genomic_DNA"/>
</dbReference>